<dbReference type="InterPro" id="IPR014922">
    <property type="entry name" value="YdhG-like"/>
</dbReference>
<dbReference type="Proteomes" id="UP000559010">
    <property type="component" value="Unassembled WGS sequence"/>
</dbReference>
<proteinExistence type="predicted"/>
<keyword evidence="3" id="KW-1185">Reference proteome</keyword>
<evidence type="ECO:0000313" key="3">
    <source>
        <dbReference type="Proteomes" id="UP000559010"/>
    </source>
</evidence>
<sequence length="138" mass="16130">MSDLKTKPNSQSVEEFLNKVENEKKKQDSLILLQIMKEITNAEPKMWGDSIVGFGQYHYKYQSGREGDWFITGFSPRKQNLTIYIMDGFKKYQTLLDVIGKFKTGSSCLYINKIDDIDLEVLKTMISKSYKNMQEKYN</sequence>
<reference evidence="2 3" key="1">
    <citation type="submission" date="2020-04" db="EMBL/GenBank/DDBJ databases">
        <title>Flammeovirgaceae bacterium KN852 isolated from deep sea.</title>
        <authorList>
            <person name="Zhang D.-C."/>
        </authorList>
    </citation>
    <scope>NUCLEOTIDE SEQUENCE [LARGE SCALE GENOMIC DNA]</scope>
    <source>
        <strain evidence="2 3">KN852</strain>
    </source>
</reference>
<evidence type="ECO:0000259" key="1">
    <source>
        <dbReference type="Pfam" id="PF08818"/>
    </source>
</evidence>
<evidence type="ECO:0000313" key="2">
    <source>
        <dbReference type="EMBL" id="NMM47349.1"/>
    </source>
</evidence>
<dbReference type="AlphaFoldDB" id="A0A848IZC8"/>
<accession>A0A848IZC8</accession>
<comment type="caution">
    <text evidence="2">The sequence shown here is derived from an EMBL/GenBank/DDBJ whole genome shotgun (WGS) entry which is preliminary data.</text>
</comment>
<name>A0A848IZC8_9BACT</name>
<dbReference type="EMBL" id="JABBNU010000002">
    <property type="protein sequence ID" value="NMM47349.1"/>
    <property type="molecule type" value="Genomic_DNA"/>
</dbReference>
<protein>
    <submittedName>
        <fullName evidence="2">DUF1801 domain-containing protein</fullName>
    </submittedName>
</protein>
<gene>
    <name evidence="2" type="ORF">HH304_02990</name>
</gene>
<dbReference type="SUPFAM" id="SSF159888">
    <property type="entry name" value="YdhG-like"/>
    <property type="match status" value="1"/>
</dbReference>
<dbReference type="Gene3D" id="3.90.1150.200">
    <property type="match status" value="1"/>
</dbReference>
<organism evidence="2 3">
    <name type="scientific">Marinigracilibium pacificum</name>
    <dbReference type="NCBI Taxonomy" id="2729599"/>
    <lineage>
        <taxon>Bacteria</taxon>
        <taxon>Pseudomonadati</taxon>
        <taxon>Bacteroidota</taxon>
        <taxon>Cytophagia</taxon>
        <taxon>Cytophagales</taxon>
        <taxon>Flammeovirgaceae</taxon>
        <taxon>Marinigracilibium</taxon>
    </lineage>
</organism>
<feature type="domain" description="YdhG-like" evidence="1">
    <location>
        <begin position="32"/>
        <end position="128"/>
    </location>
</feature>
<dbReference type="RefSeq" id="WP_169677977.1">
    <property type="nucleotide sequence ID" value="NZ_JABBNU010000002.1"/>
</dbReference>
<dbReference type="Pfam" id="PF08818">
    <property type="entry name" value="DUF1801"/>
    <property type="match status" value="1"/>
</dbReference>